<dbReference type="GO" id="GO:0008757">
    <property type="term" value="F:S-adenosylmethionine-dependent methyltransferase activity"/>
    <property type="evidence" value="ECO:0007669"/>
    <property type="project" value="InterPro"/>
</dbReference>
<feature type="domain" description="Methyltransferase type 11" evidence="1">
    <location>
        <begin position="48"/>
        <end position="144"/>
    </location>
</feature>
<dbReference type="RefSeq" id="WP_097788877.1">
    <property type="nucleotide sequence ID" value="NZ_BAAADT010000012.1"/>
</dbReference>
<dbReference type="SUPFAM" id="SSF53335">
    <property type="entry name" value="S-adenosyl-L-methionine-dependent methyltransferases"/>
    <property type="match status" value="1"/>
</dbReference>
<keyword evidence="3" id="KW-1185">Reference proteome</keyword>
<dbReference type="OrthoDB" id="9795634at2"/>
<name>A0A291P6D8_9GAMM</name>
<accession>A0A291P6D8</accession>
<sequence>MPILDLDPIRDAWSSLAAGYDRIVTPTHLWLGHEALRRAGLAPGMSFLDVACGTGALSLPAARLGARVTAIDVSPAMVERLKARARQEGYENLTARVMNGCALQLDDDTFDMTGSQYGVMLFPDPIAGLAEMVRVTRPGGTVVVITLGLPEEVDVIRFMMDAIQAAVPAFPDLPRDPPPLPFQLARPNKLRHRLITAGLRDVRVERVTERLGFATGQALWDWLMSSNPIPGQLVADLSQQQQARVLEELDARLRERAGRDASAVLTGRVNIGIGTKRG</sequence>
<evidence type="ECO:0000313" key="2">
    <source>
        <dbReference type="EMBL" id="ATJ82437.1"/>
    </source>
</evidence>
<organism evidence="2 3">
    <name type="scientific">Halomonas beimenensis</name>
    <dbReference type="NCBI Taxonomy" id="475662"/>
    <lineage>
        <taxon>Bacteria</taxon>
        <taxon>Pseudomonadati</taxon>
        <taxon>Pseudomonadota</taxon>
        <taxon>Gammaproteobacteria</taxon>
        <taxon>Oceanospirillales</taxon>
        <taxon>Halomonadaceae</taxon>
        <taxon>Halomonas</taxon>
    </lineage>
</organism>
<keyword evidence="2" id="KW-0489">Methyltransferase</keyword>
<dbReference type="Gene3D" id="3.40.50.150">
    <property type="entry name" value="Vaccinia Virus protein VP39"/>
    <property type="match status" value="1"/>
</dbReference>
<dbReference type="InterPro" id="IPR013216">
    <property type="entry name" value="Methyltransf_11"/>
</dbReference>
<proteinExistence type="predicted"/>
<dbReference type="Proteomes" id="UP000219993">
    <property type="component" value="Chromosome"/>
</dbReference>
<keyword evidence="2" id="KW-0808">Transferase</keyword>
<dbReference type="EMBL" id="CP021435">
    <property type="protein sequence ID" value="ATJ82437.1"/>
    <property type="molecule type" value="Genomic_DNA"/>
</dbReference>
<dbReference type="Pfam" id="PF08241">
    <property type="entry name" value="Methyltransf_11"/>
    <property type="match status" value="1"/>
</dbReference>
<dbReference type="PANTHER" id="PTHR43591">
    <property type="entry name" value="METHYLTRANSFERASE"/>
    <property type="match status" value="1"/>
</dbReference>
<keyword evidence="2" id="KW-0830">Ubiquinone</keyword>
<dbReference type="CDD" id="cd02440">
    <property type="entry name" value="AdoMet_MTases"/>
    <property type="match status" value="1"/>
</dbReference>
<evidence type="ECO:0000313" key="3">
    <source>
        <dbReference type="Proteomes" id="UP000219993"/>
    </source>
</evidence>
<dbReference type="PANTHER" id="PTHR43591:SF57">
    <property type="entry name" value="METHYLTRANSFERASE DOMAIN-CONTAINING PROTEIN-RELATED"/>
    <property type="match status" value="1"/>
</dbReference>
<protein>
    <submittedName>
        <fullName evidence="2">Ubiquinone/menaquinone biosynthesis C-methylase UbiE</fullName>
    </submittedName>
</protein>
<dbReference type="GO" id="GO:0032259">
    <property type="term" value="P:methylation"/>
    <property type="evidence" value="ECO:0007669"/>
    <property type="project" value="UniProtKB-KW"/>
</dbReference>
<dbReference type="AlphaFoldDB" id="A0A291P6D8"/>
<reference evidence="2 3" key="1">
    <citation type="journal article" date="2017" name="Sci. Rep.">
        <title>Revealing the Saline Adaptation Strategies of the Halophilic Bacterium Halomonas beimenensis through High-throughput Omics and Transposon Mutagenesis Approaches.</title>
        <authorList>
            <person name="Chen Y.H."/>
            <person name="Lin S.S."/>
            <person name="Shyu Y.T."/>
        </authorList>
    </citation>
    <scope>NUCLEOTIDE SEQUENCE [LARGE SCALE GENOMIC DNA]</scope>
    <source>
        <strain evidence="2 3">NTU-111</strain>
    </source>
</reference>
<evidence type="ECO:0000259" key="1">
    <source>
        <dbReference type="Pfam" id="PF08241"/>
    </source>
</evidence>
<dbReference type="KEGG" id="hbe:BEI_1450"/>
<gene>
    <name evidence="2" type="ORF">BEI_1450</name>
</gene>
<dbReference type="InterPro" id="IPR029063">
    <property type="entry name" value="SAM-dependent_MTases_sf"/>
</dbReference>